<name>A0A0G0WPL6_9BACT</name>
<dbReference type="Proteomes" id="UP000034854">
    <property type="component" value="Unassembled WGS sequence"/>
</dbReference>
<dbReference type="InterPro" id="IPR011042">
    <property type="entry name" value="6-blade_b-propeller_TolB-like"/>
</dbReference>
<dbReference type="EMBL" id="LCAG01000015">
    <property type="protein sequence ID" value="KKR86420.1"/>
    <property type="molecule type" value="Genomic_DNA"/>
</dbReference>
<reference evidence="2 3" key="1">
    <citation type="journal article" date="2015" name="Nature">
        <title>rRNA introns, odd ribosomes, and small enigmatic genomes across a large radiation of phyla.</title>
        <authorList>
            <person name="Brown C.T."/>
            <person name="Hug L.A."/>
            <person name="Thomas B.C."/>
            <person name="Sharon I."/>
            <person name="Castelle C.J."/>
            <person name="Singh A."/>
            <person name="Wilkins M.J."/>
            <person name="Williams K.H."/>
            <person name="Banfield J.F."/>
        </authorList>
    </citation>
    <scope>NUCLEOTIDE SEQUENCE [LARGE SCALE GENOMIC DNA]</scope>
</reference>
<evidence type="ECO:0000313" key="2">
    <source>
        <dbReference type="EMBL" id="KKR86420.1"/>
    </source>
</evidence>
<proteinExistence type="predicted"/>
<keyword evidence="1" id="KW-0472">Membrane</keyword>
<feature type="transmembrane region" description="Helical" evidence="1">
    <location>
        <begin position="205"/>
        <end position="226"/>
    </location>
</feature>
<protein>
    <submittedName>
        <fullName evidence="2">Uncharacterized protein</fullName>
    </submittedName>
</protein>
<accession>A0A0G0WPL6</accession>
<dbReference type="Gene3D" id="2.120.10.30">
    <property type="entry name" value="TolB, C-terminal domain"/>
    <property type="match status" value="1"/>
</dbReference>
<dbReference type="SUPFAM" id="SSF63825">
    <property type="entry name" value="YWTD domain"/>
    <property type="match status" value="1"/>
</dbReference>
<gene>
    <name evidence="2" type="ORF">UU34_C0015G0015</name>
</gene>
<sequence>MQIVSDVVSVIGPTTEIRWGQALLSPSLYGVIEVEEAVGGAMKLGVEALSTLTHAKEFSGGISDLERLAHTPEGRWIRTIILLVPVGNILTIALRGSGCVYLKRGEKLARLIENERGISGEVRKGDIVLLATDRFRKTLPENELSSVFDHEDAEGVAEKLTLKLHENHEGQGGAALIFEVKDLAEQAIAQPRPQLLKNFPKRTMLLGLFTVCIALLFAVSVVFGIVRQQAARRNNEVVRVLSEAQRALEEGNALLELNPTKGRKRLEDAHDLLAPLTQTLSPKSDEGRQVAELFSQVAEQLKRAKNSVAAEPQLFYDVGLLKNGSTIGSIGIYETQVALLDERTPTVYELDIRSKNGQIVAGGAKYTRSTHIAIHGEAMYVVVDSGINVAHIGEKKTTTAVVKKSDEWENIAALTAYGGNLYLLDSGASRIWKYVATENGFSKISEYLNPDIFVDFSGATSMAVDGTVWVGTSDGKILRFVGGRQETFAPQGVDPAFSASLVIYTSDEEKNLYVLDASNKRVVMLNKEGVYLGQYTWQDDFVPTQLVVSEIQKKILLLGSGKLYSLDLK</sequence>
<comment type="caution">
    <text evidence="2">The sequence shown here is derived from an EMBL/GenBank/DDBJ whole genome shotgun (WGS) entry which is preliminary data.</text>
</comment>
<keyword evidence="1" id="KW-0812">Transmembrane</keyword>
<organism evidence="2 3">
    <name type="scientific">Candidatus Curtissbacteria bacterium GW2011_GWA1_41_11</name>
    <dbReference type="NCBI Taxonomy" id="1618409"/>
    <lineage>
        <taxon>Bacteria</taxon>
        <taxon>Candidatus Curtissiibacteriota</taxon>
    </lineage>
</organism>
<evidence type="ECO:0000256" key="1">
    <source>
        <dbReference type="SAM" id="Phobius"/>
    </source>
</evidence>
<keyword evidence="1" id="KW-1133">Transmembrane helix</keyword>
<dbReference type="AlphaFoldDB" id="A0A0G0WPL6"/>
<evidence type="ECO:0000313" key="3">
    <source>
        <dbReference type="Proteomes" id="UP000034854"/>
    </source>
</evidence>